<keyword evidence="10" id="KW-0234">DNA repair</keyword>
<dbReference type="STRING" id="4790.A0A0W8C3X8"/>
<feature type="region of interest" description="Disordered" evidence="13">
    <location>
        <begin position="356"/>
        <end position="389"/>
    </location>
</feature>
<keyword evidence="5" id="KW-0547">Nucleotide-binding</keyword>
<evidence type="ECO:0000259" key="14">
    <source>
        <dbReference type="Pfam" id="PF13476"/>
    </source>
</evidence>
<dbReference type="AlphaFoldDB" id="A0A0W8C3X8"/>
<dbReference type="GO" id="GO:0005634">
    <property type="term" value="C:nucleus"/>
    <property type="evidence" value="ECO:0007669"/>
    <property type="project" value="UniProtKB-SubCell"/>
</dbReference>
<evidence type="ECO:0000256" key="1">
    <source>
        <dbReference type="ARBA" id="ARBA00004123"/>
    </source>
</evidence>
<dbReference type="Proteomes" id="UP000052943">
    <property type="component" value="Unassembled WGS sequence"/>
</dbReference>
<dbReference type="InterPro" id="IPR038729">
    <property type="entry name" value="Rad50/SbcC_AAA"/>
</dbReference>
<dbReference type="EMBL" id="LNFO01005276">
    <property type="protein sequence ID" value="KUF78753.1"/>
    <property type="molecule type" value="Genomic_DNA"/>
</dbReference>
<organism evidence="15 16">
    <name type="scientific">Phytophthora nicotianae</name>
    <name type="common">Potato buckeye rot agent</name>
    <name type="synonym">Phytophthora parasitica</name>
    <dbReference type="NCBI Taxonomy" id="4792"/>
    <lineage>
        <taxon>Eukaryota</taxon>
        <taxon>Sar</taxon>
        <taxon>Stramenopiles</taxon>
        <taxon>Oomycota</taxon>
        <taxon>Peronosporomycetes</taxon>
        <taxon>Peronosporales</taxon>
        <taxon>Peronosporaceae</taxon>
        <taxon>Phytophthora</taxon>
    </lineage>
</organism>
<keyword evidence="7" id="KW-0067">ATP-binding</keyword>
<gene>
    <name evidence="15" type="ORF">AM587_10005412</name>
</gene>
<evidence type="ECO:0000256" key="2">
    <source>
        <dbReference type="ARBA" id="ARBA00004286"/>
    </source>
</evidence>
<sequence length="1007" mass="116037">MGVIEEIYCENFMCHRKLRVTLSPHINFITGENGSGKSAIIAAIQICFGATARTTHRGKNIKAFIGHEFDGNALVSVKLRNDNSDVFHPDKYGKNIIVERLIRRDGSAEYRLKNEQGHVVSKLKSELDTMMDRLNIQTDNPCAVMDQENAKLFLKGKSEDKYKFFLQSTDLAKMRTTYTHIDETTRMIIESALKSEVAKIATLRDAKNKTKKQWQESQSIGKLEKELELLKTELEWSFVDQKETITANVQKKLKQKECDATSASEKLSKATNEAQQLEQDQNDANAKLEEASMRMDKNRRQKMRVKSKIREARRPIQQYKAELSQVTRSKERTKQQLTRLHHDLQQKRDRHAAKLHRLNEGNKDLRDRVGKKQQEVAQTESDLHDTEADADAHRHTLRDLEDRQDDCKTQLRQLYQEAETTKKRLNSLKQQKQNRVAAFGRNIAHLQQLIQTNLHQFTAPPIGPLGMYITLPDDFMRFERAIEVATGSVLRTFLVVNGQDKALLDKLRRQAHCSSTEANMIISARTGYRYNNLELPSGDLAAHAICNILQVNNDEVFNALVDTCSLESKLLFDDREVAERRVLTGSSGSFRMARFVSEVYLPSGDKFVVRSGNLAYIANKRQLYGYIVRQNVDRGIVEMKNKLDCLEKDVDELRRDESLLSHDKNELGNDIKQQSDRVNFLSRRLNQQRMELRCLNDEIDDILQDHTLDTSVLESECKSTEDELEDFQRREQDLNKAITPDRKLHDSLDALKKLDSVEKMIAVEMSECQSDVDAVYKRLREAKVEEITEQRELEAARSTVENLEQQLISVRDECDGQTQIALKLGRRPDEVNVPAQCNRRVKTVERQLARVRDKLEGWSLSELKAEMEAQRAKYRAKKANFDKIRGNLQRIRSMLNERVDNWTRFRKAISQHTSREFEKFMLLSNFAAERSVRSEFDVFMDSQNRSMTVELLVEAAKKNCNKQFIFVTPNDLSMLRPDPVVKIQKLAPPRYRAASAGAHDVDMDGVA</sequence>
<dbReference type="GO" id="GO:0005524">
    <property type="term" value="F:ATP binding"/>
    <property type="evidence" value="ECO:0007669"/>
    <property type="project" value="UniProtKB-KW"/>
</dbReference>
<evidence type="ECO:0000256" key="12">
    <source>
        <dbReference type="SAM" id="Coils"/>
    </source>
</evidence>
<evidence type="ECO:0000256" key="8">
    <source>
        <dbReference type="ARBA" id="ARBA00023054"/>
    </source>
</evidence>
<accession>A0A0W8C3X8</accession>
<protein>
    <submittedName>
        <fullName evidence="15">ABC transporter SMC family</fullName>
    </submittedName>
</protein>
<dbReference type="GO" id="GO:0030915">
    <property type="term" value="C:Smc5-Smc6 complex"/>
    <property type="evidence" value="ECO:0007669"/>
    <property type="project" value="TreeGrafter"/>
</dbReference>
<evidence type="ECO:0000256" key="9">
    <source>
        <dbReference type="ARBA" id="ARBA00023172"/>
    </source>
</evidence>
<keyword evidence="11" id="KW-0539">Nucleus</keyword>
<evidence type="ECO:0000313" key="16">
    <source>
        <dbReference type="Proteomes" id="UP000052943"/>
    </source>
</evidence>
<evidence type="ECO:0000256" key="6">
    <source>
        <dbReference type="ARBA" id="ARBA00022763"/>
    </source>
</evidence>
<dbReference type="OrthoDB" id="10072614at2759"/>
<feature type="coiled-coil region" evidence="12">
    <location>
        <begin position="776"/>
        <end position="820"/>
    </location>
</feature>
<feature type="region of interest" description="Disordered" evidence="13">
    <location>
        <begin position="288"/>
        <end position="308"/>
    </location>
</feature>
<evidence type="ECO:0000256" key="4">
    <source>
        <dbReference type="ARBA" id="ARBA00022454"/>
    </source>
</evidence>
<comment type="caution">
    <text evidence="15">The sequence shown here is derived from an EMBL/GenBank/DDBJ whole genome shotgun (WGS) entry which is preliminary data.</text>
</comment>
<dbReference type="GO" id="GO:0016887">
    <property type="term" value="F:ATP hydrolysis activity"/>
    <property type="evidence" value="ECO:0007669"/>
    <property type="project" value="InterPro"/>
</dbReference>
<dbReference type="Gene3D" id="3.40.50.300">
    <property type="entry name" value="P-loop containing nucleotide triphosphate hydrolases"/>
    <property type="match status" value="2"/>
</dbReference>
<dbReference type="Pfam" id="PF13476">
    <property type="entry name" value="AAA_23"/>
    <property type="match status" value="1"/>
</dbReference>
<dbReference type="GO" id="GO:0003697">
    <property type="term" value="F:single-stranded DNA binding"/>
    <property type="evidence" value="ECO:0007669"/>
    <property type="project" value="TreeGrafter"/>
</dbReference>
<keyword evidence="4" id="KW-0158">Chromosome</keyword>
<keyword evidence="8 12" id="KW-0175">Coiled coil</keyword>
<proteinExistence type="inferred from homology"/>
<evidence type="ECO:0000256" key="13">
    <source>
        <dbReference type="SAM" id="MobiDB-lite"/>
    </source>
</evidence>
<comment type="similarity">
    <text evidence="3">Belongs to the SMC family. SMC6 subfamily.</text>
</comment>
<dbReference type="GO" id="GO:0000724">
    <property type="term" value="P:double-strand break repair via homologous recombination"/>
    <property type="evidence" value="ECO:0007669"/>
    <property type="project" value="TreeGrafter"/>
</dbReference>
<reference evidence="15 16" key="1">
    <citation type="submission" date="2015-11" db="EMBL/GenBank/DDBJ databases">
        <title>Genomes and virulence difference between two physiological races of Phytophthora nicotianae.</title>
        <authorList>
            <person name="Liu H."/>
            <person name="Ma X."/>
            <person name="Yu H."/>
            <person name="Fang D."/>
            <person name="Li Y."/>
            <person name="Wang X."/>
            <person name="Wang W."/>
            <person name="Dong Y."/>
            <person name="Xiao B."/>
        </authorList>
    </citation>
    <scope>NUCLEOTIDE SEQUENCE [LARGE SCALE GENOMIC DNA]</scope>
    <source>
        <strain evidence="16">race 0</strain>
    </source>
</reference>
<comment type="subcellular location">
    <subcellularLocation>
        <location evidence="2">Chromosome</location>
    </subcellularLocation>
    <subcellularLocation>
        <location evidence="1">Nucleus</location>
    </subcellularLocation>
</comment>
<dbReference type="PANTHER" id="PTHR19306">
    <property type="entry name" value="STRUCTURAL MAINTENANCE OF CHROMOSOMES 5,6 SMC5, SMC6"/>
    <property type="match status" value="1"/>
</dbReference>
<feature type="domain" description="Rad50/SbcC-type AAA" evidence="14">
    <location>
        <begin position="7"/>
        <end position="256"/>
    </location>
</feature>
<name>A0A0W8C3X8_PHYNI</name>
<dbReference type="PANTHER" id="PTHR19306:SF6">
    <property type="entry name" value="STRUCTURAL MAINTENANCE OF CHROMOSOMES PROTEIN 6"/>
    <property type="match status" value="1"/>
</dbReference>
<feature type="compositionally biased region" description="Basic and acidic residues" evidence="13">
    <location>
        <begin position="357"/>
        <end position="374"/>
    </location>
</feature>
<dbReference type="InterPro" id="IPR027417">
    <property type="entry name" value="P-loop_NTPase"/>
</dbReference>
<evidence type="ECO:0000313" key="15">
    <source>
        <dbReference type="EMBL" id="KUF78753.1"/>
    </source>
</evidence>
<dbReference type="GO" id="GO:0035861">
    <property type="term" value="C:site of double-strand break"/>
    <property type="evidence" value="ECO:0007669"/>
    <property type="project" value="TreeGrafter"/>
</dbReference>
<feature type="compositionally biased region" description="Basic and acidic residues" evidence="13">
    <location>
        <begin position="288"/>
        <end position="298"/>
    </location>
</feature>
<feature type="coiled-coil region" evidence="12">
    <location>
        <begin position="629"/>
        <end position="737"/>
    </location>
</feature>
<keyword evidence="9" id="KW-0233">DNA recombination</keyword>
<keyword evidence="6" id="KW-0227">DNA damage</keyword>
<evidence type="ECO:0000256" key="7">
    <source>
        <dbReference type="ARBA" id="ARBA00022840"/>
    </source>
</evidence>
<evidence type="ECO:0000256" key="3">
    <source>
        <dbReference type="ARBA" id="ARBA00006793"/>
    </source>
</evidence>
<evidence type="ECO:0000256" key="10">
    <source>
        <dbReference type="ARBA" id="ARBA00023204"/>
    </source>
</evidence>
<dbReference type="GO" id="GO:0003684">
    <property type="term" value="F:damaged DNA binding"/>
    <property type="evidence" value="ECO:0007669"/>
    <property type="project" value="TreeGrafter"/>
</dbReference>
<evidence type="ECO:0000256" key="5">
    <source>
        <dbReference type="ARBA" id="ARBA00022741"/>
    </source>
</evidence>
<dbReference type="SUPFAM" id="SSF52540">
    <property type="entry name" value="P-loop containing nucleoside triphosphate hydrolases"/>
    <property type="match status" value="1"/>
</dbReference>
<evidence type="ECO:0000256" key="11">
    <source>
        <dbReference type="ARBA" id="ARBA00023242"/>
    </source>
</evidence>